<dbReference type="InterPro" id="IPR032675">
    <property type="entry name" value="LRR_dom_sf"/>
</dbReference>
<name>A0AAV5GLA8_9BASI</name>
<protein>
    <recommendedName>
        <fullName evidence="3">F-box domain-containing protein</fullName>
    </recommendedName>
</protein>
<dbReference type="Proteomes" id="UP001342314">
    <property type="component" value="Unassembled WGS sequence"/>
</dbReference>
<comment type="caution">
    <text evidence="1">The sequence shown here is derived from an EMBL/GenBank/DDBJ whole genome shotgun (WGS) entry which is preliminary data.</text>
</comment>
<keyword evidence="2" id="KW-1185">Reference proteome</keyword>
<organism evidence="1 2">
    <name type="scientific">Rhodotorula paludigena</name>
    <dbReference type="NCBI Taxonomy" id="86838"/>
    <lineage>
        <taxon>Eukaryota</taxon>
        <taxon>Fungi</taxon>
        <taxon>Dikarya</taxon>
        <taxon>Basidiomycota</taxon>
        <taxon>Pucciniomycotina</taxon>
        <taxon>Microbotryomycetes</taxon>
        <taxon>Sporidiobolales</taxon>
        <taxon>Sporidiobolaceae</taxon>
        <taxon>Rhodotorula</taxon>
    </lineage>
</organism>
<dbReference type="SUPFAM" id="SSF52047">
    <property type="entry name" value="RNI-like"/>
    <property type="match status" value="1"/>
</dbReference>
<sequence>MDHSSVQEHQVGLRPLPRSSARLTDIPLDQLVETDEVVPKVTLLSLPAELLNKIFEDVYSSWQCPRVPVKFWSLSLLVSLEKSLAIRPSIGGVCTSFKVDDECIDENEPGLGVVRTLRLLPNLEYLKLVGDSLVRSVLDNSSSTELPCLHLRVLVLVAPLRDRADPYHPSYFRAVPYSVVRVILRLEGSNKQSSRALAVTEDLELPSARLLGLTLSGAPSNASSLVEACPELQLLDIRGDMLSSAAIDAVAAAAKLDGLKTLDLTGTTAGWKIPEALKYATSLKTLVLRMGGRCADKASFDVLRRLPLQHLEFGGQMVVSAAYLVKLIDGPARIQTLKTLVLDHLGADLGEIDDFVWKHDPDAVEAWLSYGYKRPGWTKTFPREAIDNITAACQVRDIELRGKTLRAPDTEDLIDAKRNEAQMWLEQRRERRRQRRRQEEYEEVGFRWREMDWY</sequence>
<reference evidence="1 2" key="1">
    <citation type="submission" date="2021-12" db="EMBL/GenBank/DDBJ databases">
        <title>High titer production of polyol ester of fatty acids by Rhodotorula paludigena BS15 towards product separation-free biomass refinery.</title>
        <authorList>
            <person name="Mano J."/>
            <person name="Ono H."/>
            <person name="Tanaka T."/>
            <person name="Naito K."/>
            <person name="Sushida H."/>
            <person name="Ike M."/>
            <person name="Tokuyasu K."/>
            <person name="Kitaoka M."/>
        </authorList>
    </citation>
    <scope>NUCLEOTIDE SEQUENCE [LARGE SCALE GENOMIC DNA]</scope>
    <source>
        <strain evidence="1 2">BS15</strain>
    </source>
</reference>
<proteinExistence type="predicted"/>
<dbReference type="AlphaFoldDB" id="A0AAV5GLA8"/>
<gene>
    <name evidence="1" type="ORF">Rhopal_002816-T1</name>
</gene>
<evidence type="ECO:0000313" key="1">
    <source>
        <dbReference type="EMBL" id="GJN89827.1"/>
    </source>
</evidence>
<evidence type="ECO:0008006" key="3">
    <source>
        <dbReference type="Google" id="ProtNLM"/>
    </source>
</evidence>
<evidence type="ECO:0000313" key="2">
    <source>
        <dbReference type="Proteomes" id="UP001342314"/>
    </source>
</evidence>
<dbReference type="Gene3D" id="3.80.10.10">
    <property type="entry name" value="Ribonuclease Inhibitor"/>
    <property type="match status" value="1"/>
</dbReference>
<dbReference type="EMBL" id="BQKY01000005">
    <property type="protein sequence ID" value="GJN89827.1"/>
    <property type="molecule type" value="Genomic_DNA"/>
</dbReference>
<accession>A0AAV5GLA8</accession>